<dbReference type="Proteomes" id="UP001139494">
    <property type="component" value="Unassembled WGS sequence"/>
</dbReference>
<feature type="transmembrane region" description="Helical" evidence="1">
    <location>
        <begin position="30"/>
        <end position="49"/>
    </location>
</feature>
<keyword evidence="3" id="KW-1185">Reference proteome</keyword>
<gene>
    <name evidence="2" type="ORF">KM295_02990</name>
</gene>
<keyword evidence="1" id="KW-1133">Transmembrane helix</keyword>
<accession>A0A9R1D608</accession>
<organism evidence="2 3">
    <name type="scientific">Natronomonas aquatica</name>
    <dbReference type="NCBI Taxonomy" id="2841590"/>
    <lineage>
        <taxon>Archaea</taxon>
        <taxon>Methanobacteriati</taxon>
        <taxon>Methanobacteriota</taxon>
        <taxon>Stenosarchaea group</taxon>
        <taxon>Halobacteria</taxon>
        <taxon>Halobacteriales</taxon>
        <taxon>Natronomonadaceae</taxon>
        <taxon>Natronomonas</taxon>
    </lineage>
</organism>
<comment type="caution">
    <text evidence="2">The sequence shown here is derived from an EMBL/GenBank/DDBJ whole genome shotgun (WGS) entry which is preliminary data.</text>
</comment>
<dbReference type="EMBL" id="JAHLKM010000002">
    <property type="protein sequence ID" value="MCQ4332467.1"/>
    <property type="molecule type" value="Genomic_DNA"/>
</dbReference>
<dbReference type="PANTHER" id="PTHR36974">
    <property type="entry name" value="MEMBRANE PROTEIN-RELATED"/>
    <property type="match status" value="1"/>
</dbReference>
<sequence length="123" mass="13313">MAVLYVIAGVMHFLVPEVYVQIIPPVLPGPLVLVYFSGIAEIALGLGLLHPRTRRLAAWGLIGLLIAIFPANVYMATSGVVIEGTPGSGDPSEIVRWGRLPLQAVLVAWAWWYTRPPPSETAE</sequence>
<protein>
    <submittedName>
        <fullName evidence="2">DoxX family protein</fullName>
    </submittedName>
</protein>
<dbReference type="PANTHER" id="PTHR36974:SF1">
    <property type="entry name" value="DOXX FAMILY MEMBRANE PROTEIN"/>
    <property type="match status" value="1"/>
</dbReference>
<evidence type="ECO:0000313" key="2">
    <source>
        <dbReference type="EMBL" id="MCQ4332467.1"/>
    </source>
</evidence>
<keyword evidence="1" id="KW-0812">Transmembrane</keyword>
<reference evidence="2" key="1">
    <citation type="journal article" date="2023" name="Front. Microbiol.">
        <title>Genomic-based phylogenetic and metabolic analyses of the genus Natronomonas, and description of Natronomonas aquatica sp. nov.</title>
        <authorList>
            <person name="Garcia-Roldan A."/>
            <person name="Duran-Viseras A."/>
            <person name="de la Haba R.R."/>
            <person name="Corral P."/>
            <person name="Sanchez-Porro C."/>
            <person name="Ventosa A."/>
        </authorList>
    </citation>
    <scope>NUCLEOTIDE SEQUENCE</scope>
    <source>
        <strain evidence="2">F2-12</strain>
    </source>
</reference>
<dbReference type="Pfam" id="PF13781">
    <property type="entry name" value="DoxX_3"/>
    <property type="match status" value="1"/>
</dbReference>
<keyword evidence="1" id="KW-0472">Membrane</keyword>
<feature type="transmembrane region" description="Helical" evidence="1">
    <location>
        <begin position="56"/>
        <end position="77"/>
    </location>
</feature>
<evidence type="ECO:0000256" key="1">
    <source>
        <dbReference type="SAM" id="Phobius"/>
    </source>
</evidence>
<name>A0A9R1D608_9EURY</name>
<evidence type="ECO:0000313" key="3">
    <source>
        <dbReference type="Proteomes" id="UP001139494"/>
    </source>
</evidence>
<dbReference type="InterPro" id="IPR025695">
    <property type="entry name" value="DoxX-like"/>
</dbReference>
<dbReference type="AlphaFoldDB" id="A0A9R1D608"/>
<proteinExistence type="predicted"/>